<proteinExistence type="predicted"/>
<feature type="region of interest" description="Disordered" evidence="1">
    <location>
        <begin position="236"/>
        <end position="283"/>
    </location>
</feature>
<reference evidence="2 3" key="1">
    <citation type="submission" date="2019-09" db="EMBL/GenBank/DDBJ databases">
        <authorList>
            <person name="Depoorter E."/>
        </authorList>
    </citation>
    <scope>NUCLEOTIDE SEQUENCE [LARGE SCALE GENOMIC DNA]</scope>
    <source>
        <strain evidence="2">LMG 20980</strain>
    </source>
</reference>
<name>A0A6P2G7V1_9BURK</name>
<sequence length="326" mass="35756">MIAMRDSHGARPTAAVCGRRVASVDLFCVVVDIRALPKLCGNPPNPTDSRITLGSAARIAVPRLPLHRTSFRTIRHELSFAAFVARLHRVGLPCLCRRCANAARRAGRRAGLRIVDAARAARAATFGANCRARRCRGIRHTCIRCRGARLRVSASRHPRRGTIRIAPSQCTASTARGRPTAPPASGERTGRRCMEQRHAVRVALREIPVRATRRSGLTPVAVMPSHDRACIHTGLDTTPARAFVSDPTERPSPSEPGSRPTSRPADRHPCVRPPGRLRRGLIGDTRDRPVRLVCQRLHAQIDHDVRAHRAVHRVVDLGIEVQAHVA</sequence>
<dbReference type="Proteomes" id="UP000494201">
    <property type="component" value="Unassembled WGS sequence"/>
</dbReference>
<protein>
    <submittedName>
        <fullName evidence="2">Uncharacterized protein</fullName>
    </submittedName>
</protein>
<dbReference type="AlphaFoldDB" id="A0A6P2G7V1"/>
<evidence type="ECO:0000313" key="2">
    <source>
        <dbReference type="EMBL" id="VVU49685.1"/>
    </source>
</evidence>
<evidence type="ECO:0000256" key="1">
    <source>
        <dbReference type="SAM" id="MobiDB-lite"/>
    </source>
</evidence>
<feature type="region of interest" description="Disordered" evidence="1">
    <location>
        <begin position="171"/>
        <end position="192"/>
    </location>
</feature>
<dbReference type="EMBL" id="CABVLY010000007">
    <property type="protein sequence ID" value="VVU49685.1"/>
    <property type="molecule type" value="Genomic_DNA"/>
</dbReference>
<gene>
    <name evidence="2" type="ORF">BAN20980_02391</name>
</gene>
<evidence type="ECO:0000313" key="3">
    <source>
        <dbReference type="Proteomes" id="UP000494201"/>
    </source>
</evidence>
<organism evidence="2 3">
    <name type="scientific">Burkholderia anthina</name>
    <dbReference type="NCBI Taxonomy" id="179879"/>
    <lineage>
        <taxon>Bacteria</taxon>
        <taxon>Pseudomonadati</taxon>
        <taxon>Pseudomonadota</taxon>
        <taxon>Betaproteobacteria</taxon>
        <taxon>Burkholderiales</taxon>
        <taxon>Burkholderiaceae</taxon>
        <taxon>Burkholderia</taxon>
        <taxon>Burkholderia cepacia complex</taxon>
    </lineage>
</organism>
<accession>A0A6P2G7V1</accession>